<evidence type="ECO:0000256" key="1">
    <source>
        <dbReference type="ARBA" id="ARBA00022679"/>
    </source>
</evidence>
<dbReference type="InParanoid" id="M1C595"/>
<dbReference type="PANTHER" id="PTHR48044">
    <property type="entry name" value="GLYCOSYLTRANSFERASE"/>
    <property type="match status" value="1"/>
</dbReference>
<dbReference type="Proteomes" id="UP000011115">
    <property type="component" value="Unassembled WGS sequence"/>
</dbReference>
<dbReference type="Gramene" id="PGSC0003DMT400060115">
    <property type="protein sequence ID" value="PGSC0003DMT400060115"/>
    <property type="gene ID" value="PGSC0003DMG400023386"/>
</dbReference>
<dbReference type="GO" id="GO:0008194">
    <property type="term" value="F:UDP-glycosyltransferase activity"/>
    <property type="evidence" value="ECO:0007669"/>
    <property type="project" value="InterPro"/>
</dbReference>
<dbReference type="PaxDb" id="4113-PGSC0003DMT400060115"/>
<keyword evidence="1" id="KW-0808">Transferase</keyword>
<name>M1C595_SOLTU</name>
<proteinExistence type="predicted"/>
<dbReference type="InterPro" id="IPR002213">
    <property type="entry name" value="UDP_glucos_trans"/>
</dbReference>
<dbReference type="Pfam" id="PF00201">
    <property type="entry name" value="UDPGT"/>
    <property type="match status" value="1"/>
</dbReference>
<evidence type="ECO:0000313" key="3">
    <source>
        <dbReference type="Proteomes" id="UP000011115"/>
    </source>
</evidence>
<reference evidence="2" key="2">
    <citation type="submission" date="2015-06" db="UniProtKB">
        <authorList>
            <consortium name="EnsemblPlants"/>
        </authorList>
    </citation>
    <scope>IDENTIFICATION</scope>
    <source>
        <strain evidence="2">DM1-3 516 R44</strain>
    </source>
</reference>
<dbReference type="CDD" id="cd03784">
    <property type="entry name" value="GT1_Gtf-like"/>
    <property type="match status" value="1"/>
</dbReference>
<sequence>MGLWFPRGEQVVNHEEALPRGFLDRIGERGRIVEGWVPQARILKHASIGAFVTHCGWNSTLESIEFGVPIIALPMNFCSDQPMNARSVVENGIAVEIARDGNGKLHRGYIAETIKEVIFGEKIGDDLRRKVNSLGENVRLLREEQMDEVAEVIKQLCGRRISPKMPNMMHLRDNKVYQQ</sequence>
<reference evidence="3" key="1">
    <citation type="journal article" date="2011" name="Nature">
        <title>Genome sequence and analysis of the tuber crop potato.</title>
        <authorList>
            <consortium name="The Potato Genome Sequencing Consortium"/>
        </authorList>
    </citation>
    <scope>NUCLEOTIDE SEQUENCE [LARGE SCALE GENOMIC DNA]</scope>
    <source>
        <strain evidence="3">cv. DM1-3 516 R44</strain>
    </source>
</reference>
<dbReference type="PANTHER" id="PTHR48044:SF45">
    <property type="entry name" value="GLYCOSYLTRANSFERASE"/>
    <property type="match status" value="1"/>
</dbReference>
<dbReference type="eggNOG" id="KOG1192">
    <property type="taxonomic scope" value="Eukaryota"/>
</dbReference>
<dbReference type="Gene3D" id="3.40.50.2000">
    <property type="entry name" value="Glycogen Phosphorylase B"/>
    <property type="match status" value="1"/>
</dbReference>
<dbReference type="SMR" id="M1C595"/>
<dbReference type="HOGENOM" id="CLU_001724_1_1_1"/>
<dbReference type="AlphaFoldDB" id="M1C595"/>
<keyword evidence="3" id="KW-1185">Reference proteome</keyword>
<organism evidence="2 3">
    <name type="scientific">Solanum tuberosum</name>
    <name type="common">Potato</name>
    <dbReference type="NCBI Taxonomy" id="4113"/>
    <lineage>
        <taxon>Eukaryota</taxon>
        <taxon>Viridiplantae</taxon>
        <taxon>Streptophyta</taxon>
        <taxon>Embryophyta</taxon>
        <taxon>Tracheophyta</taxon>
        <taxon>Spermatophyta</taxon>
        <taxon>Magnoliopsida</taxon>
        <taxon>eudicotyledons</taxon>
        <taxon>Gunneridae</taxon>
        <taxon>Pentapetalae</taxon>
        <taxon>asterids</taxon>
        <taxon>lamiids</taxon>
        <taxon>Solanales</taxon>
        <taxon>Solanaceae</taxon>
        <taxon>Solanoideae</taxon>
        <taxon>Solaneae</taxon>
        <taxon>Solanum</taxon>
    </lineage>
</organism>
<accession>M1C595</accession>
<dbReference type="EnsemblPlants" id="PGSC0003DMT400060115">
    <property type="protein sequence ID" value="PGSC0003DMT400060115"/>
    <property type="gene ID" value="PGSC0003DMG400023386"/>
</dbReference>
<protein>
    <submittedName>
        <fullName evidence="2">UDP-glucose:glucosyltransferase</fullName>
    </submittedName>
</protein>
<dbReference type="SUPFAM" id="SSF53756">
    <property type="entry name" value="UDP-Glycosyltransferase/glycogen phosphorylase"/>
    <property type="match status" value="1"/>
</dbReference>
<dbReference type="GO" id="GO:1901135">
    <property type="term" value="P:carbohydrate derivative metabolic process"/>
    <property type="evidence" value="ECO:0007669"/>
    <property type="project" value="UniProtKB-ARBA"/>
</dbReference>
<evidence type="ECO:0000313" key="2">
    <source>
        <dbReference type="EnsemblPlants" id="PGSC0003DMT400060115"/>
    </source>
</evidence>